<dbReference type="EMBL" id="JANPWB010000002">
    <property type="protein sequence ID" value="KAJ1211276.1"/>
    <property type="molecule type" value="Genomic_DNA"/>
</dbReference>
<evidence type="ECO:0000313" key="2">
    <source>
        <dbReference type="EMBL" id="KAJ1211276.1"/>
    </source>
</evidence>
<accession>A0AAV7WF86</accession>
<protein>
    <submittedName>
        <fullName evidence="2">Uncharacterized protein</fullName>
    </submittedName>
</protein>
<reference evidence="2" key="1">
    <citation type="journal article" date="2022" name="bioRxiv">
        <title>Sequencing and chromosome-scale assembly of the giantPleurodeles waltlgenome.</title>
        <authorList>
            <person name="Brown T."/>
            <person name="Elewa A."/>
            <person name="Iarovenko S."/>
            <person name="Subramanian E."/>
            <person name="Araus A.J."/>
            <person name="Petzold A."/>
            <person name="Susuki M."/>
            <person name="Suzuki K.-i.T."/>
            <person name="Hayashi T."/>
            <person name="Toyoda A."/>
            <person name="Oliveira C."/>
            <person name="Osipova E."/>
            <person name="Leigh N.D."/>
            <person name="Simon A."/>
            <person name="Yun M.H."/>
        </authorList>
    </citation>
    <scope>NUCLEOTIDE SEQUENCE</scope>
    <source>
        <strain evidence="2">20211129_DDA</strain>
        <tissue evidence="2">Liver</tissue>
    </source>
</reference>
<sequence length="95" mass="10083">MRHFLLRSEETYTPLEAELQGSWHNNPRSADRGGLTCKARGTGFHALVLIFEGTGFIGCIGSDMVPKTSVAARDRPGALAPGSHPAVGAGRPKPE</sequence>
<name>A0AAV7WF86_PLEWA</name>
<dbReference type="AlphaFoldDB" id="A0AAV7WF86"/>
<evidence type="ECO:0000256" key="1">
    <source>
        <dbReference type="SAM" id="MobiDB-lite"/>
    </source>
</evidence>
<gene>
    <name evidence="2" type="ORF">NDU88_006637</name>
</gene>
<evidence type="ECO:0000313" key="3">
    <source>
        <dbReference type="Proteomes" id="UP001066276"/>
    </source>
</evidence>
<organism evidence="2 3">
    <name type="scientific">Pleurodeles waltl</name>
    <name type="common">Iberian ribbed newt</name>
    <dbReference type="NCBI Taxonomy" id="8319"/>
    <lineage>
        <taxon>Eukaryota</taxon>
        <taxon>Metazoa</taxon>
        <taxon>Chordata</taxon>
        <taxon>Craniata</taxon>
        <taxon>Vertebrata</taxon>
        <taxon>Euteleostomi</taxon>
        <taxon>Amphibia</taxon>
        <taxon>Batrachia</taxon>
        <taxon>Caudata</taxon>
        <taxon>Salamandroidea</taxon>
        <taxon>Salamandridae</taxon>
        <taxon>Pleurodelinae</taxon>
        <taxon>Pleurodeles</taxon>
    </lineage>
</organism>
<keyword evidence="3" id="KW-1185">Reference proteome</keyword>
<comment type="caution">
    <text evidence="2">The sequence shown here is derived from an EMBL/GenBank/DDBJ whole genome shotgun (WGS) entry which is preliminary data.</text>
</comment>
<dbReference type="Proteomes" id="UP001066276">
    <property type="component" value="Chromosome 1_2"/>
</dbReference>
<proteinExistence type="predicted"/>
<feature type="region of interest" description="Disordered" evidence="1">
    <location>
        <begin position="73"/>
        <end position="95"/>
    </location>
</feature>